<evidence type="ECO:0000256" key="4">
    <source>
        <dbReference type="ARBA" id="ARBA00022801"/>
    </source>
</evidence>
<feature type="domain" description="Peptidase A1" evidence="8">
    <location>
        <begin position="55"/>
        <end position="369"/>
    </location>
</feature>
<reference evidence="9" key="1">
    <citation type="submission" date="2021-09" db="EMBL/GenBank/DDBJ databases">
        <authorList>
            <consortium name="AG Swart"/>
            <person name="Singh M."/>
            <person name="Singh A."/>
            <person name="Seah K."/>
            <person name="Emmerich C."/>
        </authorList>
    </citation>
    <scope>NUCLEOTIDE SEQUENCE</scope>
    <source>
        <strain evidence="9">ATCC30299</strain>
    </source>
</reference>
<accession>A0AAU9IQN7</accession>
<keyword evidence="6" id="KW-1015">Disulfide bond</keyword>
<dbReference type="InterPro" id="IPR001461">
    <property type="entry name" value="Aspartic_peptidase_A1"/>
</dbReference>
<gene>
    <name evidence="9" type="ORF">BSTOLATCC_MIC13231</name>
</gene>
<comment type="similarity">
    <text evidence="1 7">Belongs to the peptidase A1 family.</text>
</comment>
<dbReference type="Gene3D" id="2.40.70.10">
    <property type="entry name" value="Acid Proteases"/>
    <property type="match status" value="2"/>
</dbReference>
<evidence type="ECO:0000256" key="5">
    <source>
        <dbReference type="PIRSR" id="PIRSR601461-1"/>
    </source>
</evidence>
<dbReference type="InterPro" id="IPR033121">
    <property type="entry name" value="PEPTIDASE_A1"/>
</dbReference>
<evidence type="ECO:0000256" key="6">
    <source>
        <dbReference type="PIRSR" id="PIRSR601461-2"/>
    </source>
</evidence>
<dbReference type="GO" id="GO:0004190">
    <property type="term" value="F:aspartic-type endopeptidase activity"/>
    <property type="evidence" value="ECO:0007669"/>
    <property type="project" value="UniProtKB-KW"/>
</dbReference>
<dbReference type="CDD" id="cd05471">
    <property type="entry name" value="pepsin_like"/>
    <property type="match status" value="1"/>
</dbReference>
<evidence type="ECO:0000256" key="7">
    <source>
        <dbReference type="RuleBase" id="RU000454"/>
    </source>
</evidence>
<dbReference type="FunFam" id="2.40.70.10:FF:000115">
    <property type="entry name" value="Lysosomal aspartic protease"/>
    <property type="match status" value="1"/>
</dbReference>
<dbReference type="PRINTS" id="PR00792">
    <property type="entry name" value="PEPSIN"/>
</dbReference>
<dbReference type="PANTHER" id="PTHR47966">
    <property type="entry name" value="BETA-SITE APP-CLEAVING ENZYME, ISOFORM A-RELATED"/>
    <property type="match status" value="1"/>
</dbReference>
<evidence type="ECO:0000256" key="1">
    <source>
        <dbReference type="ARBA" id="ARBA00007447"/>
    </source>
</evidence>
<comment type="caution">
    <text evidence="9">The sequence shown here is derived from an EMBL/GenBank/DDBJ whole genome shotgun (WGS) entry which is preliminary data.</text>
</comment>
<feature type="disulfide bond" evidence="6">
    <location>
        <begin position="86"/>
        <end position="92"/>
    </location>
</feature>
<dbReference type="PROSITE" id="PS51767">
    <property type="entry name" value="PEPTIDASE_A1"/>
    <property type="match status" value="1"/>
</dbReference>
<protein>
    <recommendedName>
        <fullName evidence="8">Peptidase A1 domain-containing protein</fullName>
    </recommendedName>
</protein>
<feature type="active site" evidence="5">
    <location>
        <position position="260"/>
    </location>
</feature>
<proteinExistence type="inferred from homology"/>
<dbReference type="InterPro" id="IPR034164">
    <property type="entry name" value="Pepsin-like_dom"/>
</dbReference>
<dbReference type="Pfam" id="PF00026">
    <property type="entry name" value="Asp"/>
    <property type="match status" value="1"/>
</dbReference>
<keyword evidence="10" id="KW-1185">Reference proteome</keyword>
<dbReference type="Proteomes" id="UP001162131">
    <property type="component" value="Unassembled WGS sequence"/>
</dbReference>
<evidence type="ECO:0000256" key="2">
    <source>
        <dbReference type="ARBA" id="ARBA00022670"/>
    </source>
</evidence>
<keyword evidence="4 7" id="KW-0378">Hydrolase</keyword>
<evidence type="ECO:0000313" key="9">
    <source>
        <dbReference type="EMBL" id="CAG9315462.1"/>
    </source>
</evidence>
<dbReference type="SUPFAM" id="SSF50630">
    <property type="entry name" value="Acid proteases"/>
    <property type="match status" value="1"/>
</dbReference>
<dbReference type="InterPro" id="IPR021109">
    <property type="entry name" value="Peptidase_aspartic_dom_sf"/>
</dbReference>
<evidence type="ECO:0000259" key="8">
    <source>
        <dbReference type="PROSITE" id="PS51767"/>
    </source>
</evidence>
<dbReference type="AlphaFoldDB" id="A0AAU9IQN7"/>
<dbReference type="PROSITE" id="PS00141">
    <property type="entry name" value="ASP_PROTEASE"/>
    <property type="match status" value="1"/>
</dbReference>
<dbReference type="InterPro" id="IPR001969">
    <property type="entry name" value="Aspartic_peptidase_AS"/>
</dbReference>
<evidence type="ECO:0000313" key="10">
    <source>
        <dbReference type="Proteomes" id="UP001162131"/>
    </source>
</evidence>
<dbReference type="PANTHER" id="PTHR47966:SF51">
    <property type="entry name" value="BETA-SITE APP-CLEAVING ENZYME, ISOFORM A-RELATED"/>
    <property type="match status" value="1"/>
</dbReference>
<feature type="active site" evidence="5">
    <location>
        <position position="73"/>
    </location>
</feature>
<evidence type="ECO:0000256" key="3">
    <source>
        <dbReference type="ARBA" id="ARBA00022750"/>
    </source>
</evidence>
<keyword evidence="2 7" id="KW-0645">Protease</keyword>
<dbReference type="EMBL" id="CAJZBQ010000013">
    <property type="protein sequence ID" value="CAG9315462.1"/>
    <property type="molecule type" value="Genomic_DNA"/>
</dbReference>
<keyword evidence="3 7" id="KW-0064">Aspartyl protease</keyword>
<name>A0AAU9IQN7_9CILI</name>
<organism evidence="9 10">
    <name type="scientific">Blepharisma stoltei</name>
    <dbReference type="NCBI Taxonomy" id="1481888"/>
    <lineage>
        <taxon>Eukaryota</taxon>
        <taxon>Sar</taxon>
        <taxon>Alveolata</taxon>
        <taxon>Ciliophora</taxon>
        <taxon>Postciliodesmatophora</taxon>
        <taxon>Heterotrichea</taxon>
        <taxon>Heterotrichida</taxon>
        <taxon>Blepharismidae</taxon>
        <taxon>Blepharisma</taxon>
    </lineage>
</organism>
<sequence length="397" mass="44760">MLFLLFSLPFVFSLISIDLKSPYSSYEEFWMHYKSIEKSLGGSSSTITNYQNAQYYGMISIGTPAQSFSCLFDTSSTILWVIEKGCTTCHKCNNTFSPSNSTTYKSLGVNKTITYLKGEISGEMVTDTVAIGDSSSINATDYAFLLANNEEDNDNYRADGSVGFALDRLEDYPSLVTQLQKQGKIKNRQFSFFLNWLGKRPQSNLMIDGSDLATYSTQKEFTYVSIINDTAVNPGYWEIMCESVKFGDHTLNINIPAIIDTGSSFIFGPSDTVNSIQNDLVKKHGCQYYPDNENFVICFNKPSSDYPKLTFVVNGKEYTLESQDYFYPISGSYLVPLSHQEQESWLLGDVFIRRFYITFDMDNYRVGLARAIDGYKNDSSSVLSLIALNLLAIIFNF</sequence>
<dbReference type="GO" id="GO:0016485">
    <property type="term" value="P:protein processing"/>
    <property type="evidence" value="ECO:0007669"/>
    <property type="project" value="UniProtKB-ARBA"/>
</dbReference>